<dbReference type="Gene3D" id="2.115.10.20">
    <property type="entry name" value="Glycosyl hydrolase domain, family 43"/>
    <property type="match status" value="1"/>
</dbReference>
<feature type="site" description="Important for catalytic activity, responsible for pKa modulation of the active site Glu and correct orientation of both the proton donor and substrate" evidence="5">
    <location>
        <position position="121"/>
    </location>
</feature>
<evidence type="ECO:0000313" key="8">
    <source>
        <dbReference type="Proteomes" id="UP000632125"/>
    </source>
</evidence>
<evidence type="ECO:0000256" key="2">
    <source>
        <dbReference type="ARBA" id="ARBA00022801"/>
    </source>
</evidence>
<accession>A0A927CI10</accession>
<evidence type="ECO:0000256" key="5">
    <source>
        <dbReference type="PIRSR" id="PIRSR606710-2"/>
    </source>
</evidence>
<protein>
    <submittedName>
        <fullName evidence="7">Family 43 glycosylhydrolase</fullName>
    </submittedName>
</protein>
<keyword evidence="3 6" id="KW-0326">Glycosidase</keyword>
<feature type="active site" description="Proton acceptor" evidence="4">
    <location>
        <position position="27"/>
    </location>
</feature>
<dbReference type="EMBL" id="JACXIY010000001">
    <property type="protein sequence ID" value="MBD2866993.1"/>
    <property type="molecule type" value="Genomic_DNA"/>
</dbReference>
<dbReference type="InterPro" id="IPR023296">
    <property type="entry name" value="Glyco_hydro_beta-prop_sf"/>
</dbReference>
<keyword evidence="2 6" id="KW-0378">Hydrolase</keyword>
<dbReference type="PANTHER" id="PTHR42812">
    <property type="entry name" value="BETA-XYLOSIDASE"/>
    <property type="match status" value="1"/>
</dbReference>
<gene>
    <name evidence="7" type="ORF">IDH41_00275</name>
</gene>
<dbReference type="Proteomes" id="UP000632125">
    <property type="component" value="Unassembled WGS sequence"/>
</dbReference>
<evidence type="ECO:0000256" key="1">
    <source>
        <dbReference type="ARBA" id="ARBA00009865"/>
    </source>
</evidence>
<sequence length="484" mass="54482">MHTAITGKGDQGNGTYSNPILAGDYADPTVVRVGSDYYLTHSCFEFAPGFLIWHSTDLVNWEPVGRALTEYAGNVWAPDLTYYNGQFYIYAPIDEEIMVLTAEKPEGPWSAPAKVGIRGIDPGHVADEEGNRYLFYGSGYVAELTPDGLSVKGEPRKAYDGWRFPEEWVVEGRFLESPKLTYRSGYFYLTVAQGGSSGPATSHMVASARSKHPFGPYEDSPYNPIVRTQSRSERWLSKGHGSIVDTPDGDWWLVYHAYEKGYYTLGRQTLLEPLEWTEDGWFRSPEGISADQPIRKPGGQAVIRSGSLRSFRSESGELGYAWSWYKPVSPIEFEVSQRAITISSDPASAPLVFMPEDHHYEAQVEIDLSEEAASGRFVLFYNDKTYSGIELSGEGLHGVIRGWRTPAKPWPSRKLIVRLQSIEHEVIFYCSQDGAEWTKFEHSFETSGWHHNALGGFLALRLALWAQGQGKVSFKNFEYRAWNR</sequence>
<comment type="caution">
    <text evidence="7">The sequence shown here is derived from an EMBL/GenBank/DDBJ whole genome shotgun (WGS) entry which is preliminary data.</text>
</comment>
<evidence type="ECO:0000256" key="6">
    <source>
        <dbReference type="RuleBase" id="RU361187"/>
    </source>
</evidence>
<dbReference type="CDD" id="cd09002">
    <property type="entry name" value="GH43_XYL-like"/>
    <property type="match status" value="1"/>
</dbReference>
<dbReference type="Pfam" id="PF04616">
    <property type="entry name" value="Glyco_hydro_43"/>
    <property type="match status" value="1"/>
</dbReference>
<evidence type="ECO:0000313" key="7">
    <source>
        <dbReference type="EMBL" id="MBD2866993.1"/>
    </source>
</evidence>
<dbReference type="Gene3D" id="2.60.120.200">
    <property type="match status" value="1"/>
</dbReference>
<dbReference type="InterPro" id="IPR006710">
    <property type="entry name" value="Glyco_hydro_43"/>
</dbReference>
<organism evidence="7 8">
    <name type="scientific">Paenibacillus arenilitoris</name>
    <dbReference type="NCBI Taxonomy" id="2772299"/>
    <lineage>
        <taxon>Bacteria</taxon>
        <taxon>Bacillati</taxon>
        <taxon>Bacillota</taxon>
        <taxon>Bacilli</taxon>
        <taxon>Bacillales</taxon>
        <taxon>Paenibacillaceae</taxon>
        <taxon>Paenibacillus</taxon>
    </lineage>
</organism>
<dbReference type="GO" id="GO:0004553">
    <property type="term" value="F:hydrolase activity, hydrolyzing O-glycosyl compounds"/>
    <property type="evidence" value="ECO:0007669"/>
    <property type="project" value="InterPro"/>
</dbReference>
<comment type="similarity">
    <text evidence="1 6">Belongs to the glycosyl hydrolase 43 family.</text>
</comment>
<dbReference type="GO" id="GO:0005975">
    <property type="term" value="P:carbohydrate metabolic process"/>
    <property type="evidence" value="ECO:0007669"/>
    <property type="project" value="InterPro"/>
</dbReference>
<dbReference type="SUPFAM" id="SSF49899">
    <property type="entry name" value="Concanavalin A-like lectins/glucanases"/>
    <property type="match status" value="1"/>
</dbReference>
<dbReference type="AlphaFoldDB" id="A0A927CI10"/>
<keyword evidence="8" id="KW-1185">Reference proteome</keyword>
<name>A0A927CI10_9BACL</name>
<dbReference type="PANTHER" id="PTHR42812:SF2">
    <property type="entry name" value="XYLOSIDASE_ARABINOSIDASE"/>
    <property type="match status" value="1"/>
</dbReference>
<evidence type="ECO:0000256" key="4">
    <source>
        <dbReference type="PIRSR" id="PIRSR606710-1"/>
    </source>
</evidence>
<proteinExistence type="inferred from homology"/>
<feature type="active site" description="Proton donor" evidence="4">
    <location>
        <position position="176"/>
    </location>
</feature>
<dbReference type="SUPFAM" id="SSF75005">
    <property type="entry name" value="Arabinanase/levansucrase/invertase"/>
    <property type="match status" value="1"/>
</dbReference>
<evidence type="ECO:0000256" key="3">
    <source>
        <dbReference type="ARBA" id="ARBA00023295"/>
    </source>
</evidence>
<dbReference type="RefSeq" id="WP_190857203.1">
    <property type="nucleotide sequence ID" value="NZ_JACXIY010000001.1"/>
</dbReference>
<reference evidence="7" key="1">
    <citation type="submission" date="2020-09" db="EMBL/GenBank/DDBJ databases">
        <title>A novel bacterium of genus Paenibacillus, isolated from South China Sea.</title>
        <authorList>
            <person name="Huang H."/>
            <person name="Mo K."/>
            <person name="Hu Y."/>
        </authorList>
    </citation>
    <scope>NUCLEOTIDE SEQUENCE</scope>
    <source>
        <strain evidence="7">IB182493</strain>
    </source>
</reference>
<dbReference type="InterPro" id="IPR013320">
    <property type="entry name" value="ConA-like_dom_sf"/>
</dbReference>
<dbReference type="InterPro" id="IPR051795">
    <property type="entry name" value="Glycosyl_Hydrlase_43"/>
</dbReference>